<dbReference type="CDD" id="cd02094">
    <property type="entry name" value="P-type_ATPase_Cu-like"/>
    <property type="match status" value="1"/>
</dbReference>
<dbReference type="InterPro" id="IPR001757">
    <property type="entry name" value="P_typ_ATPase"/>
</dbReference>
<dbReference type="PRINTS" id="PR00120">
    <property type="entry name" value="HATPASE"/>
</dbReference>
<dbReference type="Gene3D" id="3.40.50.1000">
    <property type="entry name" value="HAD superfamily/HAD-like"/>
    <property type="match status" value="1"/>
</dbReference>
<dbReference type="Gene3D" id="3.40.1110.10">
    <property type="entry name" value="Calcium-transporting ATPase, cytoplasmic domain N"/>
    <property type="match status" value="2"/>
</dbReference>
<dbReference type="GO" id="GO:0019829">
    <property type="term" value="F:ATPase-coupled monoatomic cation transmembrane transporter activity"/>
    <property type="evidence" value="ECO:0007669"/>
    <property type="project" value="InterPro"/>
</dbReference>
<evidence type="ECO:0000259" key="17">
    <source>
        <dbReference type="PROSITE" id="PS50846"/>
    </source>
</evidence>
<dbReference type="FunFam" id="3.40.1110.10:FF:000065">
    <property type="entry name" value="Copper-transporting ATPase RAN1"/>
    <property type="match status" value="1"/>
</dbReference>
<dbReference type="InterPro" id="IPR023298">
    <property type="entry name" value="ATPase_P-typ_TM_dom_sf"/>
</dbReference>
<dbReference type="PROSITE" id="PS01047">
    <property type="entry name" value="HMA_1"/>
    <property type="match status" value="2"/>
</dbReference>
<keyword evidence="9 16" id="KW-1133">Transmembrane helix</keyword>
<feature type="transmembrane region" description="Helical" evidence="16">
    <location>
        <begin position="606"/>
        <end position="629"/>
    </location>
</feature>
<dbReference type="Pfam" id="PF00122">
    <property type="entry name" value="E1-E2_ATPase"/>
    <property type="match status" value="1"/>
</dbReference>
<dbReference type="PROSITE" id="PS50935">
    <property type="entry name" value="SSB"/>
    <property type="match status" value="1"/>
</dbReference>
<feature type="region of interest" description="Disordered" evidence="15">
    <location>
        <begin position="1314"/>
        <end position="1337"/>
    </location>
</feature>
<dbReference type="InterPro" id="IPR008889">
    <property type="entry name" value="VQ"/>
</dbReference>
<dbReference type="PROSITE" id="PS00154">
    <property type="entry name" value="ATPASE_E1_E2"/>
    <property type="match status" value="1"/>
</dbReference>
<keyword evidence="7" id="KW-0187">Copper transport</keyword>
<keyword evidence="11" id="KW-0406">Ion transport</keyword>
<dbReference type="SUPFAM" id="SSF56784">
    <property type="entry name" value="HAD-like"/>
    <property type="match status" value="1"/>
</dbReference>
<evidence type="ECO:0000256" key="12">
    <source>
        <dbReference type="ARBA" id="ARBA00023125"/>
    </source>
</evidence>
<accession>A0A1R3HX78</accession>
<evidence type="ECO:0000256" key="8">
    <source>
        <dbReference type="ARBA" id="ARBA00022967"/>
    </source>
</evidence>
<name>A0A1R3HX78_COCAP</name>
<dbReference type="FunFam" id="2.70.150.10:FF:000002">
    <property type="entry name" value="Copper-transporting ATPase 1, putative"/>
    <property type="match status" value="1"/>
</dbReference>
<dbReference type="GO" id="GO:0006825">
    <property type="term" value="P:copper ion transport"/>
    <property type="evidence" value="ECO:0007669"/>
    <property type="project" value="UniProtKB-KW"/>
</dbReference>
<dbReference type="GO" id="GO:0005507">
    <property type="term" value="F:copper ion binding"/>
    <property type="evidence" value="ECO:0007669"/>
    <property type="project" value="InterPro"/>
</dbReference>
<dbReference type="NCBIfam" id="TIGR01525">
    <property type="entry name" value="ATPase-IB_hvy"/>
    <property type="match status" value="1"/>
</dbReference>
<dbReference type="PANTHER" id="PTHR46594">
    <property type="entry name" value="P-TYPE CATION-TRANSPORTING ATPASE"/>
    <property type="match status" value="1"/>
</dbReference>
<protein>
    <submittedName>
        <fullName evidence="18">Cation-transporting P-type ATPase</fullName>
    </submittedName>
</protein>
<dbReference type="Pfam" id="PF05678">
    <property type="entry name" value="VQ"/>
    <property type="match status" value="1"/>
</dbReference>
<dbReference type="InterPro" id="IPR059000">
    <property type="entry name" value="ATPase_P-type_domA"/>
</dbReference>
<dbReference type="PANTHER" id="PTHR46594:SF6">
    <property type="entry name" value="COPPER-TRANSPORTING ATPASE RAN1"/>
    <property type="match status" value="1"/>
</dbReference>
<feature type="transmembrane region" description="Helical" evidence="16">
    <location>
        <begin position="380"/>
        <end position="402"/>
    </location>
</feature>
<dbReference type="InterPro" id="IPR017969">
    <property type="entry name" value="Heavy-metal-associated_CS"/>
</dbReference>
<dbReference type="SUPFAM" id="SSF81665">
    <property type="entry name" value="Calcium ATPase, transmembrane domain M"/>
    <property type="match status" value="1"/>
</dbReference>
<evidence type="ECO:0000256" key="2">
    <source>
        <dbReference type="ARBA" id="ARBA00006024"/>
    </source>
</evidence>
<dbReference type="CDD" id="cd00371">
    <property type="entry name" value="HMA"/>
    <property type="match status" value="2"/>
</dbReference>
<dbReference type="SUPFAM" id="SSF81653">
    <property type="entry name" value="Calcium ATPase, transduction domain A"/>
    <property type="match status" value="1"/>
</dbReference>
<evidence type="ECO:0000313" key="18">
    <source>
        <dbReference type="EMBL" id="OMO74952.1"/>
    </source>
</evidence>
<dbReference type="FunFam" id="3.40.1110.10:FF:000038">
    <property type="entry name" value="Copper-exporting P-type ATPase"/>
    <property type="match status" value="1"/>
</dbReference>
<evidence type="ECO:0000256" key="4">
    <source>
        <dbReference type="ARBA" id="ARBA00022692"/>
    </source>
</evidence>
<organism evidence="18 19">
    <name type="scientific">Corchorus capsularis</name>
    <name type="common">Jute</name>
    <dbReference type="NCBI Taxonomy" id="210143"/>
    <lineage>
        <taxon>Eukaryota</taxon>
        <taxon>Viridiplantae</taxon>
        <taxon>Streptophyta</taxon>
        <taxon>Embryophyta</taxon>
        <taxon>Tracheophyta</taxon>
        <taxon>Spermatophyta</taxon>
        <taxon>Magnoliopsida</taxon>
        <taxon>eudicotyledons</taxon>
        <taxon>Gunneridae</taxon>
        <taxon>Pentapetalae</taxon>
        <taxon>rosids</taxon>
        <taxon>malvids</taxon>
        <taxon>Malvales</taxon>
        <taxon>Malvaceae</taxon>
        <taxon>Grewioideae</taxon>
        <taxon>Apeibeae</taxon>
        <taxon>Corchorus</taxon>
    </lineage>
</organism>
<evidence type="ECO:0000256" key="13">
    <source>
        <dbReference type="ARBA" id="ARBA00023136"/>
    </source>
</evidence>
<evidence type="ECO:0000256" key="7">
    <source>
        <dbReference type="ARBA" id="ARBA00022796"/>
    </source>
</evidence>
<dbReference type="SFLD" id="SFLDF00027">
    <property type="entry name" value="p-type_atpase"/>
    <property type="match status" value="1"/>
</dbReference>
<dbReference type="InterPro" id="IPR036412">
    <property type="entry name" value="HAD-like_sf"/>
</dbReference>
<dbReference type="SUPFAM" id="SSF50249">
    <property type="entry name" value="Nucleic acid-binding proteins"/>
    <property type="match status" value="1"/>
</dbReference>
<dbReference type="Gene3D" id="2.40.50.140">
    <property type="entry name" value="Nucleic acid-binding proteins"/>
    <property type="match status" value="1"/>
</dbReference>
<dbReference type="InterPro" id="IPR036163">
    <property type="entry name" value="HMA_dom_sf"/>
</dbReference>
<keyword evidence="8" id="KW-1278">Translocase</keyword>
<sequence length="1630" mass="176577">MSPSMRDLQLTQVAGGKRSPPSTAVPADDDALDIEEGTRLLDSYDHGDDHSGSIQDGMRRIQVRVTGMTCAACSNSVECALKSIDGVFTASVALLQNRADVVFDPLLVKDEDIKTAIEDAGFEADILPEPSNVGTKPRGTLVGQFTIGGMTCAACVNSVEGILRDLPGVKRAVVALATSLGEVEYDPTVISKDDIVNAIEDAGFEASLVQSSQQDKIILGVAGVFNELDVQFLEGILSSLKGVRQFRFDRISGELDLLFDPEVVSSRSLVDGVEGGSNGKFKLHVMNPYARMTTKDVEETSNMFQLFTSSLFLSIPVFLIRVVCPHIPLLDAFLLWRCGPFSMGDWLKWALVSVVQFVIGKRFYIAAGRALRNGSTNMDVLVALGTSASYFYSVGALLYGALTGFWSPTYFETSAMLITFVLLGKYLECLAKGKTSDAIKKLVELAPATASLVVKDKVGNIIGEREIDALLIQPGDTLKVLPGAKLPADGVVVWGSSYVNESMVTGESAPVLKEVDSPVIGGTINLHGAFHIKATKVGSEAVLSQIISLVETAQMSKAPIQKFADYVASIFVPVVVTLALFTLLGWYVGGIAGAYPKQWLPDNSNYFVFALMFSISVVVIACPCALGLATPTAVMVATGVGANNGVLIKGGDALERAQKVKYVIFDKTGTLTQGKAKVTTAKVFSEMDRGEFLTLVASAEASSEHPLAKAIVEYARHFHFFDENSLTEDAQKNSKASLSSAWLHDVAEFSAVPGKGIQCFINGKRVLVGNRKLLTENGVSIPTHVEQFVVDLEEDARTGILAAYDDNVIGVLGVADPLKREAAVVIEGLGKMGVTPVMVTGDNWRTARAVAREVGIQDVRAEVMPAGKADVIHSFQKDGSIVAMVGDGINDSPALAAADVGMAIGAGTDIAIEAADYVLMRNNLEDVITAIDLSRKTFSRIRLNYIFAMAYNVVAIPVAAGVFFPSLGIELPPWAAGACMALSSTHIGSGLILAESGIWWSCCICTNPESSCVGIPILGLDKSGVEMRCTIIGEAFRALLRAKTEQTESMNTTAETSSYEWMQFYEQTVDEVSTSSLGFSDATVMATTASPDSSTLSPTVSEPKGSSSSSKPIRRRSRASKKTPTTLLNANASNFRALVQQFTGCPRATLSLGTRRGPINLNFTVGSGSQQNSMMSSVSGNDIYHYYQQGHQENASHNYGGQQHQQFYQDGVPFDNVHHDAFFTTSSGRANADDDQMLNGFDMDHNISLQPHNDNSILFCQFPFLLLFKQNPRSRKGEGLTTAMNSLTRTLAKFATSQSQQALRRWVTSHSFSTSPRRYTRTKKPADSYPPEPEPTIEWPRPAEIPYQSKVANSVRLSGYIRMPVQSKAATDGKFWAGTVIAQNPSSDPPLWIPIIFEGDLAHVAASHLKEDDHVYIDGQLTADPPSETNGQANVQVIVRTVNFVDESSKNTSIASGIEASKGCLRTLGNLTIVQKEVAATGKGTITAEDSWMDLLENPKEWKDYREQKRNGLVKPKHPDFKRKVGGLSLWLNSASKSVLSKLEGLEFDVPFQKSKEVNQLKGENSWKDLVENPSKWWDNRLDKSNGKVSEKSPDFKHKETGQPLWLRYSPVWVESKLPSLKSKNWSSNS</sequence>
<dbReference type="EMBL" id="AWWV01011051">
    <property type="protein sequence ID" value="OMO74952.1"/>
    <property type="molecule type" value="Genomic_DNA"/>
</dbReference>
<dbReference type="InterPro" id="IPR012340">
    <property type="entry name" value="NA-bd_OB-fold"/>
</dbReference>
<feature type="region of interest" description="Disordered" evidence="15">
    <location>
        <begin position="1580"/>
        <end position="1601"/>
    </location>
</feature>
<keyword evidence="6" id="KW-0677">Repeat</keyword>
<evidence type="ECO:0000256" key="14">
    <source>
        <dbReference type="PROSITE-ProRule" id="PRU00252"/>
    </source>
</evidence>
<dbReference type="GO" id="GO:0016020">
    <property type="term" value="C:membrane"/>
    <property type="evidence" value="ECO:0007669"/>
    <property type="project" value="UniProtKB-SubCell"/>
</dbReference>
<dbReference type="SFLD" id="SFLDS00003">
    <property type="entry name" value="Haloacid_Dehalogenase"/>
    <property type="match status" value="1"/>
</dbReference>
<evidence type="ECO:0000256" key="1">
    <source>
        <dbReference type="ARBA" id="ARBA00004370"/>
    </source>
</evidence>
<comment type="similarity">
    <text evidence="2">Belongs to the cation transport ATPase (P-type) (TC 3.A.3) family. Type IB subfamily.</text>
</comment>
<dbReference type="STRING" id="210143.A0A1R3HX78"/>
<evidence type="ECO:0000256" key="3">
    <source>
        <dbReference type="ARBA" id="ARBA00022448"/>
    </source>
</evidence>
<feature type="transmembrane region" description="Helical" evidence="16">
    <location>
        <begin position="563"/>
        <end position="586"/>
    </location>
</feature>
<comment type="subcellular location">
    <subcellularLocation>
        <location evidence="1">Membrane</location>
    </subcellularLocation>
</comment>
<dbReference type="GO" id="GO:0005524">
    <property type="term" value="F:ATP binding"/>
    <property type="evidence" value="ECO:0007669"/>
    <property type="project" value="InterPro"/>
</dbReference>
<dbReference type="NCBIfam" id="TIGR00003">
    <property type="entry name" value="copper ion binding protein"/>
    <property type="match status" value="2"/>
</dbReference>
<keyword evidence="4 16" id="KW-0812">Transmembrane</keyword>
<dbReference type="InterPro" id="IPR000424">
    <property type="entry name" value="Primosome_PriB/ssb"/>
</dbReference>
<dbReference type="PRINTS" id="PR00119">
    <property type="entry name" value="CATATPASE"/>
</dbReference>
<keyword evidence="13 16" id="KW-0472">Membrane</keyword>
<dbReference type="SFLD" id="SFLDG00002">
    <property type="entry name" value="C1.7:_P-type_atpase_like"/>
    <property type="match status" value="1"/>
</dbReference>
<dbReference type="SUPFAM" id="SSF55008">
    <property type="entry name" value="HMA, heavy metal-associated domain"/>
    <property type="match status" value="2"/>
</dbReference>
<dbReference type="InterPro" id="IPR023299">
    <property type="entry name" value="ATPase_P-typ_cyto_dom_N"/>
</dbReference>
<feature type="transmembrane region" description="Helical" evidence="16">
    <location>
        <begin position="349"/>
        <end position="368"/>
    </location>
</feature>
<dbReference type="GO" id="GO:0003697">
    <property type="term" value="F:single-stranded DNA binding"/>
    <property type="evidence" value="ECO:0007669"/>
    <property type="project" value="InterPro"/>
</dbReference>
<dbReference type="InterPro" id="IPR044492">
    <property type="entry name" value="P_typ_ATPase_HD_dom"/>
</dbReference>
<dbReference type="FunFam" id="3.40.50.1000:FF:000031">
    <property type="entry name" value="Probable copper-transporting ATPase HMA5"/>
    <property type="match status" value="1"/>
</dbReference>
<dbReference type="InterPro" id="IPR006121">
    <property type="entry name" value="HMA_dom"/>
</dbReference>
<dbReference type="PROSITE" id="PS50846">
    <property type="entry name" value="HMA_2"/>
    <property type="match status" value="2"/>
</dbReference>
<keyword evidence="5" id="KW-0479">Metal-binding</keyword>
<gene>
    <name evidence="18" type="ORF">CCACVL1_16392</name>
</gene>
<evidence type="ECO:0000256" key="6">
    <source>
        <dbReference type="ARBA" id="ARBA00022737"/>
    </source>
</evidence>
<keyword evidence="3" id="KW-0813">Transport</keyword>
<keyword evidence="12 14" id="KW-0238">DNA-binding</keyword>
<dbReference type="OrthoDB" id="432719at2759"/>
<dbReference type="InterPro" id="IPR008250">
    <property type="entry name" value="ATPase_P-typ_transduc_dom_A_sf"/>
</dbReference>
<dbReference type="Gene3D" id="3.30.70.100">
    <property type="match status" value="2"/>
</dbReference>
<evidence type="ECO:0000256" key="11">
    <source>
        <dbReference type="ARBA" id="ARBA00023065"/>
    </source>
</evidence>
<comment type="caution">
    <text evidence="18">The sequence shown here is derived from an EMBL/GenBank/DDBJ whole genome shotgun (WGS) entry which is preliminary data.</text>
</comment>
<feature type="transmembrane region" description="Helical" evidence="16">
    <location>
        <begin position="414"/>
        <end position="431"/>
    </location>
</feature>
<feature type="compositionally biased region" description="Low complexity" evidence="15">
    <location>
        <begin position="1097"/>
        <end position="1111"/>
    </location>
</feature>
<evidence type="ECO:0000256" key="16">
    <source>
        <dbReference type="SAM" id="Phobius"/>
    </source>
</evidence>
<dbReference type="InterPro" id="IPR023214">
    <property type="entry name" value="HAD_sf"/>
</dbReference>
<reference evidence="18 19" key="1">
    <citation type="submission" date="2013-09" db="EMBL/GenBank/DDBJ databases">
        <title>Corchorus capsularis genome sequencing.</title>
        <authorList>
            <person name="Alam M."/>
            <person name="Haque M.S."/>
            <person name="Islam M.S."/>
            <person name="Emdad E.M."/>
            <person name="Islam M.M."/>
            <person name="Ahmed B."/>
            <person name="Halim A."/>
            <person name="Hossen Q.M.M."/>
            <person name="Hossain M.Z."/>
            <person name="Ahmed R."/>
            <person name="Khan M.M."/>
            <person name="Islam R."/>
            <person name="Rashid M.M."/>
            <person name="Khan S.A."/>
            <person name="Rahman M.S."/>
            <person name="Alam M."/>
        </authorList>
    </citation>
    <scope>NUCLEOTIDE SEQUENCE [LARGE SCALE GENOMIC DNA]</scope>
    <source>
        <strain evidence="19">cv. CVL-1</strain>
        <tissue evidence="18">Whole seedling</tissue>
    </source>
</reference>
<dbReference type="Pfam" id="PF00403">
    <property type="entry name" value="HMA"/>
    <property type="match status" value="2"/>
</dbReference>
<keyword evidence="19" id="KW-1185">Reference proteome</keyword>
<dbReference type="Gramene" id="OMO74952">
    <property type="protein sequence ID" value="OMO74952"/>
    <property type="gene ID" value="CCACVL1_16392"/>
</dbReference>
<evidence type="ECO:0000256" key="15">
    <source>
        <dbReference type="SAM" id="MobiDB-lite"/>
    </source>
</evidence>
<feature type="transmembrane region" description="Helical" evidence="16">
    <location>
        <begin position="943"/>
        <end position="964"/>
    </location>
</feature>
<feature type="region of interest" description="Disordered" evidence="15">
    <location>
        <begin position="1088"/>
        <end position="1127"/>
    </location>
</feature>
<feature type="region of interest" description="Disordered" evidence="15">
    <location>
        <begin position="1"/>
        <end position="29"/>
    </location>
</feature>
<dbReference type="Pfam" id="PF00702">
    <property type="entry name" value="Hydrolase"/>
    <property type="match status" value="1"/>
</dbReference>
<keyword evidence="10" id="KW-0186">Copper</keyword>
<dbReference type="Gene3D" id="2.70.150.10">
    <property type="entry name" value="Calcium-transporting ATPase, cytoplasmic transduction domain A"/>
    <property type="match status" value="1"/>
</dbReference>
<evidence type="ECO:0000256" key="5">
    <source>
        <dbReference type="ARBA" id="ARBA00022723"/>
    </source>
</evidence>
<dbReference type="FunFam" id="3.30.70.100:FF:000005">
    <property type="entry name" value="Copper-exporting P-type ATPase A"/>
    <property type="match status" value="2"/>
</dbReference>
<dbReference type="Proteomes" id="UP000188268">
    <property type="component" value="Unassembled WGS sequence"/>
</dbReference>
<feature type="compositionally biased region" description="Basic residues" evidence="15">
    <location>
        <begin position="1112"/>
        <end position="1121"/>
    </location>
</feature>
<proteinExistence type="inferred from homology"/>
<evidence type="ECO:0000313" key="19">
    <source>
        <dbReference type="Proteomes" id="UP000188268"/>
    </source>
</evidence>
<dbReference type="NCBIfam" id="TIGR01494">
    <property type="entry name" value="ATPase_P-type"/>
    <property type="match status" value="2"/>
</dbReference>
<dbReference type="InterPro" id="IPR027256">
    <property type="entry name" value="P-typ_ATPase_IB"/>
</dbReference>
<dbReference type="InterPro" id="IPR006122">
    <property type="entry name" value="HMA_Cu_ion-bd"/>
</dbReference>
<dbReference type="InterPro" id="IPR018303">
    <property type="entry name" value="ATPase_P-typ_P_site"/>
</dbReference>
<evidence type="ECO:0000256" key="9">
    <source>
        <dbReference type="ARBA" id="ARBA00022989"/>
    </source>
</evidence>
<feature type="domain" description="HMA" evidence="17">
    <location>
        <begin position="141"/>
        <end position="207"/>
    </location>
</feature>
<dbReference type="GO" id="GO:0016887">
    <property type="term" value="F:ATP hydrolysis activity"/>
    <property type="evidence" value="ECO:0007669"/>
    <property type="project" value="InterPro"/>
</dbReference>
<feature type="domain" description="HMA" evidence="17">
    <location>
        <begin position="59"/>
        <end position="125"/>
    </location>
</feature>
<evidence type="ECO:0000256" key="10">
    <source>
        <dbReference type="ARBA" id="ARBA00023008"/>
    </source>
</evidence>